<dbReference type="AlphaFoldDB" id="G2GM13"/>
<sequence length="35" mass="3388">MSQEAAEGTTRATDDEGKDAAGAAAVPDAPAEDAP</sequence>
<proteinExistence type="predicted"/>
<dbReference type="EMBL" id="AGBF01000225">
    <property type="protein sequence ID" value="EGX55461.1"/>
    <property type="molecule type" value="Genomic_DNA"/>
</dbReference>
<comment type="caution">
    <text evidence="2">The sequence shown here is derived from an EMBL/GenBank/DDBJ whole genome shotgun (WGS) entry which is preliminary data.</text>
</comment>
<dbReference type="Proteomes" id="UP000004217">
    <property type="component" value="Unassembled WGS sequence"/>
</dbReference>
<feature type="compositionally biased region" description="Low complexity" evidence="1">
    <location>
        <begin position="20"/>
        <end position="29"/>
    </location>
</feature>
<reference evidence="2 3" key="1">
    <citation type="submission" date="2011-08" db="EMBL/GenBank/DDBJ databases">
        <authorList>
            <person name="Lin Y."/>
            <person name="Hao X."/>
            <person name="Johnstone L."/>
            <person name="Miller S.J."/>
            <person name="Wei G."/>
            <person name="Rensing C."/>
        </authorList>
    </citation>
    <scope>NUCLEOTIDE SEQUENCE [LARGE SCALE GENOMIC DNA]</scope>
    <source>
        <strain evidence="2 3">K42</strain>
    </source>
</reference>
<evidence type="ECO:0000313" key="2">
    <source>
        <dbReference type="EMBL" id="EGX55461.1"/>
    </source>
</evidence>
<organism evidence="2 3">
    <name type="scientific">Streptomyces zinciresistens K42</name>
    <dbReference type="NCBI Taxonomy" id="700597"/>
    <lineage>
        <taxon>Bacteria</taxon>
        <taxon>Bacillati</taxon>
        <taxon>Actinomycetota</taxon>
        <taxon>Actinomycetes</taxon>
        <taxon>Kitasatosporales</taxon>
        <taxon>Streptomycetaceae</taxon>
        <taxon>Streptomyces</taxon>
    </lineage>
</organism>
<feature type="region of interest" description="Disordered" evidence="1">
    <location>
        <begin position="1"/>
        <end position="35"/>
    </location>
</feature>
<feature type="non-terminal residue" evidence="2">
    <location>
        <position position="35"/>
    </location>
</feature>
<gene>
    <name evidence="2" type="ORF">SZN_32826</name>
</gene>
<evidence type="ECO:0000256" key="1">
    <source>
        <dbReference type="SAM" id="MobiDB-lite"/>
    </source>
</evidence>
<keyword evidence="3" id="KW-1185">Reference proteome</keyword>
<accession>G2GM13</accession>
<name>G2GM13_9ACTN</name>
<protein>
    <submittedName>
        <fullName evidence="2">Uncharacterized protein</fullName>
    </submittedName>
</protein>
<evidence type="ECO:0000313" key="3">
    <source>
        <dbReference type="Proteomes" id="UP000004217"/>
    </source>
</evidence>